<dbReference type="PANTHER" id="PTHR19304">
    <property type="entry name" value="CYCLIC-AMP RESPONSE ELEMENT BINDING PROTEIN"/>
    <property type="match status" value="1"/>
</dbReference>
<keyword evidence="10" id="KW-1185">Reference proteome</keyword>
<proteinExistence type="predicted"/>
<accession>A0AAV4PAG7</accession>
<evidence type="ECO:0000256" key="2">
    <source>
        <dbReference type="ARBA" id="ARBA00023015"/>
    </source>
</evidence>
<feature type="domain" description="BZIP" evidence="8">
    <location>
        <begin position="456"/>
        <end position="519"/>
    </location>
</feature>
<evidence type="ECO:0000256" key="1">
    <source>
        <dbReference type="ARBA" id="ARBA00004123"/>
    </source>
</evidence>
<dbReference type="InterPro" id="IPR046347">
    <property type="entry name" value="bZIP_sf"/>
</dbReference>
<protein>
    <submittedName>
        <fullName evidence="9">Cyclic AMP-dependent transcription factor ATF-7</fullName>
    </submittedName>
</protein>
<reference evidence="9 10" key="1">
    <citation type="submission" date="2021-06" db="EMBL/GenBank/DDBJ databases">
        <title>Caerostris darwini draft genome.</title>
        <authorList>
            <person name="Kono N."/>
            <person name="Arakawa K."/>
        </authorList>
    </citation>
    <scope>NUCLEOTIDE SEQUENCE [LARGE SCALE GENOMIC DNA]</scope>
</reference>
<dbReference type="Proteomes" id="UP001054837">
    <property type="component" value="Unassembled WGS sequence"/>
</dbReference>
<dbReference type="CDD" id="cd14687">
    <property type="entry name" value="bZIP_ATF2"/>
    <property type="match status" value="1"/>
</dbReference>
<gene>
    <name evidence="9" type="primary">Atf7</name>
    <name evidence="9" type="ORF">CDAR_283531</name>
</gene>
<dbReference type="SMART" id="SM00338">
    <property type="entry name" value="BRLZ"/>
    <property type="match status" value="1"/>
</dbReference>
<dbReference type="PROSITE" id="PS00036">
    <property type="entry name" value="BZIP_BASIC"/>
    <property type="match status" value="1"/>
</dbReference>
<keyword evidence="6" id="KW-0175">Coiled coil</keyword>
<dbReference type="EMBL" id="BPLQ01002510">
    <property type="protein sequence ID" value="GIX93585.1"/>
    <property type="molecule type" value="Genomic_DNA"/>
</dbReference>
<dbReference type="InterPro" id="IPR004827">
    <property type="entry name" value="bZIP"/>
</dbReference>
<evidence type="ECO:0000256" key="3">
    <source>
        <dbReference type="ARBA" id="ARBA00023125"/>
    </source>
</evidence>
<keyword evidence="5" id="KW-0539">Nucleus</keyword>
<feature type="compositionally biased region" description="Basic and acidic residues" evidence="7">
    <location>
        <begin position="450"/>
        <end position="467"/>
    </location>
</feature>
<evidence type="ECO:0000256" key="6">
    <source>
        <dbReference type="SAM" id="Coils"/>
    </source>
</evidence>
<dbReference type="InterPro" id="IPR051027">
    <property type="entry name" value="bZIP_transcription_factors"/>
</dbReference>
<evidence type="ECO:0000256" key="7">
    <source>
        <dbReference type="SAM" id="MobiDB-lite"/>
    </source>
</evidence>
<feature type="coiled-coil region" evidence="6">
    <location>
        <begin position="481"/>
        <end position="515"/>
    </location>
</feature>
<evidence type="ECO:0000256" key="4">
    <source>
        <dbReference type="ARBA" id="ARBA00023163"/>
    </source>
</evidence>
<dbReference type="AlphaFoldDB" id="A0AAV4PAG7"/>
<dbReference type="GO" id="GO:0003677">
    <property type="term" value="F:DNA binding"/>
    <property type="evidence" value="ECO:0007669"/>
    <property type="project" value="UniProtKB-KW"/>
</dbReference>
<name>A0AAV4PAG7_9ARAC</name>
<dbReference type="FunFam" id="1.20.5.170:FF:000010">
    <property type="entry name" value="Cyclic AMP-dependent transcription factor ATF-2"/>
    <property type="match status" value="1"/>
</dbReference>
<dbReference type="Pfam" id="PF00170">
    <property type="entry name" value="bZIP_1"/>
    <property type="match status" value="1"/>
</dbReference>
<feature type="compositionally biased region" description="Low complexity" evidence="7">
    <location>
        <begin position="578"/>
        <end position="596"/>
    </location>
</feature>
<keyword evidence="3" id="KW-0238">DNA-binding</keyword>
<dbReference type="GO" id="GO:0005634">
    <property type="term" value="C:nucleus"/>
    <property type="evidence" value="ECO:0007669"/>
    <property type="project" value="UniProtKB-SubCell"/>
</dbReference>
<comment type="caution">
    <text evidence="9">The sequence shown here is derived from an EMBL/GenBank/DDBJ whole genome shotgun (WGS) entry which is preliminary data.</text>
</comment>
<keyword evidence="4" id="KW-0804">Transcription</keyword>
<evidence type="ECO:0000313" key="9">
    <source>
        <dbReference type="EMBL" id="GIX93585.1"/>
    </source>
</evidence>
<comment type="subcellular location">
    <subcellularLocation>
        <location evidence="1">Nucleus</location>
    </subcellularLocation>
</comment>
<dbReference type="PROSITE" id="PS50217">
    <property type="entry name" value="BZIP"/>
    <property type="match status" value="1"/>
</dbReference>
<keyword evidence="2" id="KW-0805">Transcription regulation</keyword>
<evidence type="ECO:0000256" key="5">
    <source>
        <dbReference type="ARBA" id="ARBA00023242"/>
    </source>
</evidence>
<feature type="region of interest" description="Disordered" evidence="7">
    <location>
        <begin position="427"/>
        <end position="470"/>
    </location>
</feature>
<dbReference type="GO" id="GO:0003700">
    <property type="term" value="F:DNA-binding transcription factor activity"/>
    <property type="evidence" value="ECO:0007669"/>
    <property type="project" value="InterPro"/>
</dbReference>
<dbReference type="Gene3D" id="1.20.5.170">
    <property type="match status" value="1"/>
</dbReference>
<evidence type="ECO:0000313" key="10">
    <source>
        <dbReference type="Proteomes" id="UP001054837"/>
    </source>
</evidence>
<evidence type="ECO:0000259" key="8">
    <source>
        <dbReference type="PROSITE" id="PS50217"/>
    </source>
</evidence>
<feature type="region of interest" description="Disordered" evidence="7">
    <location>
        <begin position="574"/>
        <end position="596"/>
    </location>
</feature>
<dbReference type="SUPFAM" id="SSF57959">
    <property type="entry name" value="Leucine zipper domain"/>
    <property type="match status" value="1"/>
</dbReference>
<organism evidence="9 10">
    <name type="scientific">Caerostris darwini</name>
    <dbReference type="NCBI Taxonomy" id="1538125"/>
    <lineage>
        <taxon>Eukaryota</taxon>
        <taxon>Metazoa</taxon>
        <taxon>Ecdysozoa</taxon>
        <taxon>Arthropoda</taxon>
        <taxon>Chelicerata</taxon>
        <taxon>Arachnida</taxon>
        <taxon>Araneae</taxon>
        <taxon>Araneomorphae</taxon>
        <taxon>Entelegynae</taxon>
        <taxon>Araneoidea</taxon>
        <taxon>Araneidae</taxon>
        <taxon>Caerostris</taxon>
    </lineage>
</organism>
<sequence>MVDSVNGGNFVIVLNGAIFISNIDKAAIAAAAAAFYYNSKMNFTDREEQDMATRKQELSLTLTPSTPFKTMFIDETPTPTRFLNALESEMFQEFNNDNPFDATFRKANSSNNGPHSLNIPESATLIASLPDSEVLNTPSITLPSEPETPIILKNCFGLKKKETETNSENTTDTLPFSPDEKLESREINAQTIGNSDLSSTEDANFPSVEQNRSIVFINEQNSILKTNASRSTVVQTPVITSIGNSPLAKSSAAGVPTAVVVPRPTNNVRNLAATQIPVVTEKNTQIKVAEQPQAVVQSVCVTPMVQVMIRLPDGQTMPVQFPVMASAPTAVPVVAAVPVNNAPEAAAPTVKTNVPIVTSVVTPVTQLLQTVTSTESQVSSSVTKMKLKEVLTLNQKNSTKTRAAVKTQILSKPSSEPLVHENLLAELGISPPSSPTELLRFNHPGRKRRDGGNDPDEKRKRSLERNRAAATRCREKRKQWIKALEIKADELASTNIHLQQEVKTLRSEVAHLKSMLMAHKDCPVTLQQKMTYNSDRESYTTIHVINPSPSDDLQTVPSGVSPLNSPEFMEVEISSVQSTSDASLTSDASEASFKER</sequence>